<dbReference type="OrthoDB" id="337094at2"/>
<feature type="domain" description="ABC transporter" evidence="4">
    <location>
        <begin position="6"/>
        <end position="256"/>
    </location>
</feature>
<dbReference type="InterPro" id="IPR027417">
    <property type="entry name" value="P-loop_NTPase"/>
</dbReference>
<dbReference type="PROSITE" id="PS00211">
    <property type="entry name" value="ABC_TRANSPORTER_1"/>
    <property type="match status" value="1"/>
</dbReference>
<dbReference type="PROSITE" id="PS50893">
    <property type="entry name" value="ABC_TRANSPORTER_2"/>
    <property type="match status" value="1"/>
</dbReference>
<organism evidence="5 6">
    <name type="scientific">Sediminispirochaeta smaragdinae (strain DSM 11293 / JCM 15392 / SEBR 4228)</name>
    <name type="common">Spirochaeta smaragdinae</name>
    <dbReference type="NCBI Taxonomy" id="573413"/>
    <lineage>
        <taxon>Bacteria</taxon>
        <taxon>Pseudomonadati</taxon>
        <taxon>Spirochaetota</taxon>
        <taxon>Spirochaetia</taxon>
        <taxon>Spirochaetales</taxon>
        <taxon>Spirochaetaceae</taxon>
        <taxon>Sediminispirochaeta</taxon>
    </lineage>
</organism>
<evidence type="ECO:0000259" key="4">
    <source>
        <dbReference type="PROSITE" id="PS50893"/>
    </source>
</evidence>
<dbReference type="NCBIfam" id="TIGR01727">
    <property type="entry name" value="oligo_HPY"/>
    <property type="match status" value="1"/>
</dbReference>
<keyword evidence="3" id="KW-0067">ATP-binding</keyword>
<dbReference type="PANTHER" id="PTHR43776">
    <property type="entry name" value="TRANSPORT ATP-BINDING PROTEIN"/>
    <property type="match status" value="1"/>
</dbReference>
<dbReference type="InterPro" id="IPR003593">
    <property type="entry name" value="AAA+_ATPase"/>
</dbReference>
<dbReference type="InterPro" id="IPR003439">
    <property type="entry name" value="ABC_transporter-like_ATP-bd"/>
</dbReference>
<accession>E1R704</accession>
<dbReference type="GO" id="GO:0015833">
    <property type="term" value="P:peptide transport"/>
    <property type="evidence" value="ECO:0007669"/>
    <property type="project" value="InterPro"/>
</dbReference>
<dbReference type="NCBIfam" id="NF008453">
    <property type="entry name" value="PRK11308.1"/>
    <property type="match status" value="1"/>
</dbReference>
<dbReference type="eggNOG" id="COG4608">
    <property type="taxonomic scope" value="Bacteria"/>
</dbReference>
<dbReference type="CDD" id="cd03257">
    <property type="entry name" value="ABC_NikE_OppD_transporters"/>
    <property type="match status" value="1"/>
</dbReference>
<keyword evidence="1" id="KW-0813">Transport</keyword>
<dbReference type="InterPro" id="IPR050319">
    <property type="entry name" value="ABC_transp_ATP-bind"/>
</dbReference>
<dbReference type="EMBL" id="CP002116">
    <property type="protein sequence ID" value="ADK81331.1"/>
    <property type="molecule type" value="Genomic_DNA"/>
</dbReference>
<proteinExistence type="predicted"/>
<dbReference type="InterPro" id="IPR013563">
    <property type="entry name" value="Oligopep_ABC_C"/>
</dbReference>
<dbReference type="SUPFAM" id="SSF52540">
    <property type="entry name" value="P-loop containing nucleoside triphosphate hydrolases"/>
    <property type="match status" value="1"/>
</dbReference>
<name>E1R704_SEDSS</name>
<dbReference type="GO" id="GO:0005524">
    <property type="term" value="F:ATP binding"/>
    <property type="evidence" value="ECO:0007669"/>
    <property type="project" value="UniProtKB-KW"/>
</dbReference>
<dbReference type="SMART" id="SM00382">
    <property type="entry name" value="AAA"/>
    <property type="match status" value="1"/>
</dbReference>
<evidence type="ECO:0000256" key="2">
    <source>
        <dbReference type="ARBA" id="ARBA00022741"/>
    </source>
</evidence>
<evidence type="ECO:0000313" key="6">
    <source>
        <dbReference type="Proteomes" id="UP000002318"/>
    </source>
</evidence>
<dbReference type="AlphaFoldDB" id="E1R704"/>
<sequence length="321" mass="36095">MNDTILELKDISKFFAVKGGLFKCSSEYLKAVNGVNLSIRRGESLGLVGESGCGKTTLAKIILNLYKPTSGKIFYNGEDITALSKKEQMHLRTKIQIVFQDPFSSLNPRMNIGDIIGEPLLIHSHMDRKERMCAVHEVMDRVGLNTKHCKRYPHEFSGGQRQRIMIAKALILKPEILVCDEAVSALDVSIQSQILNLLIDLKKELNLTLVFISHNLTVVDYICDRIVVMYLGKIVEIAIRDELYANPMHPYVTALLSAIPIADPTHTSKRIILQGEVPSPVNPPRGCAFRNRCWNGDESCLEMPKLTEVRPDHFVACKKIR</sequence>
<dbReference type="Gene3D" id="3.40.50.300">
    <property type="entry name" value="P-loop containing nucleotide triphosphate hydrolases"/>
    <property type="match status" value="1"/>
</dbReference>
<evidence type="ECO:0000256" key="3">
    <source>
        <dbReference type="ARBA" id="ARBA00022840"/>
    </source>
</evidence>
<reference evidence="5 6" key="1">
    <citation type="journal article" date="2010" name="Stand. Genomic Sci.">
        <title>Complete genome sequence of Spirochaeta smaragdinae type strain (SEBR 4228).</title>
        <authorList>
            <person name="Mavromatis K."/>
            <person name="Yasawong M."/>
            <person name="Chertkov O."/>
            <person name="Lapidus A."/>
            <person name="Lucas S."/>
            <person name="Nolan M."/>
            <person name="Del Rio T.G."/>
            <person name="Tice H."/>
            <person name="Cheng J.F."/>
            <person name="Pitluck S."/>
            <person name="Liolios K."/>
            <person name="Ivanova N."/>
            <person name="Tapia R."/>
            <person name="Han C."/>
            <person name="Bruce D."/>
            <person name="Goodwin L."/>
            <person name="Pati A."/>
            <person name="Chen A."/>
            <person name="Palaniappan K."/>
            <person name="Land M."/>
            <person name="Hauser L."/>
            <person name="Chang Y.J."/>
            <person name="Jeffries C.D."/>
            <person name="Detter J.C."/>
            <person name="Rohde M."/>
            <person name="Brambilla E."/>
            <person name="Spring S."/>
            <person name="Goker M."/>
            <person name="Sikorski J."/>
            <person name="Woyke T."/>
            <person name="Bristow J."/>
            <person name="Eisen J.A."/>
            <person name="Markowitz V."/>
            <person name="Hugenholtz P."/>
            <person name="Klenk H.P."/>
            <person name="Kyrpides N.C."/>
        </authorList>
    </citation>
    <scope>NUCLEOTIDE SEQUENCE [LARGE SCALE GENOMIC DNA]</scope>
    <source>
        <strain evidence="6">DSM 11293 / JCM 15392 / SEBR 4228</strain>
    </source>
</reference>
<dbReference type="InterPro" id="IPR017871">
    <property type="entry name" value="ABC_transporter-like_CS"/>
</dbReference>
<dbReference type="PANTHER" id="PTHR43776:SF8">
    <property type="entry name" value="ABC TRANSPORTER, ATP-BINDING PROTEIN"/>
    <property type="match status" value="1"/>
</dbReference>
<dbReference type="FunFam" id="3.40.50.300:FF:000016">
    <property type="entry name" value="Oligopeptide ABC transporter ATP-binding component"/>
    <property type="match status" value="1"/>
</dbReference>
<protein>
    <submittedName>
        <fullName evidence="5">Oligopeptide/dipeptide ABC transporter, ATPase subunit</fullName>
    </submittedName>
</protein>
<dbReference type="HOGENOM" id="CLU_000604_1_23_12"/>
<dbReference type="KEGG" id="ssm:Spirs_2215"/>
<dbReference type="GO" id="GO:0055085">
    <property type="term" value="P:transmembrane transport"/>
    <property type="evidence" value="ECO:0007669"/>
    <property type="project" value="UniProtKB-ARBA"/>
</dbReference>
<dbReference type="Pfam" id="PF08352">
    <property type="entry name" value="oligo_HPY"/>
    <property type="match status" value="1"/>
</dbReference>
<dbReference type="Proteomes" id="UP000002318">
    <property type="component" value="Chromosome"/>
</dbReference>
<evidence type="ECO:0000256" key="1">
    <source>
        <dbReference type="ARBA" id="ARBA00022448"/>
    </source>
</evidence>
<dbReference type="STRING" id="573413.Spirs_2215"/>
<gene>
    <name evidence="5" type="ordered locus">Spirs_2215</name>
</gene>
<dbReference type="Pfam" id="PF00005">
    <property type="entry name" value="ABC_tran"/>
    <property type="match status" value="1"/>
</dbReference>
<dbReference type="GO" id="GO:0016887">
    <property type="term" value="F:ATP hydrolysis activity"/>
    <property type="evidence" value="ECO:0007669"/>
    <property type="project" value="InterPro"/>
</dbReference>
<evidence type="ECO:0000313" key="5">
    <source>
        <dbReference type="EMBL" id="ADK81331.1"/>
    </source>
</evidence>
<keyword evidence="6" id="KW-1185">Reference proteome</keyword>
<keyword evidence="2" id="KW-0547">Nucleotide-binding</keyword>
<dbReference type="RefSeq" id="WP_013254794.1">
    <property type="nucleotide sequence ID" value="NC_014364.1"/>
</dbReference>